<proteinExistence type="inferred from homology"/>
<dbReference type="Gene3D" id="2.30.30.110">
    <property type="match status" value="1"/>
</dbReference>
<evidence type="ECO:0000256" key="2">
    <source>
        <dbReference type="ARBA" id="ARBA00022649"/>
    </source>
</evidence>
<dbReference type="PANTHER" id="PTHR33988">
    <property type="entry name" value="ENDORIBONUCLEASE MAZF-RELATED"/>
    <property type="match status" value="1"/>
</dbReference>
<dbReference type="GO" id="GO:0004521">
    <property type="term" value="F:RNA endonuclease activity"/>
    <property type="evidence" value="ECO:0007669"/>
    <property type="project" value="TreeGrafter"/>
</dbReference>
<gene>
    <name evidence="3" type="ORF">EC604_01360</name>
</gene>
<dbReference type="GO" id="GO:0016075">
    <property type="term" value="P:rRNA catabolic process"/>
    <property type="evidence" value="ECO:0007669"/>
    <property type="project" value="TreeGrafter"/>
</dbReference>
<dbReference type="InterPro" id="IPR003477">
    <property type="entry name" value="PemK-like"/>
</dbReference>
<dbReference type="EMBL" id="RIAS01000001">
    <property type="protein sequence ID" value="KAA8782496.1"/>
    <property type="molecule type" value="Genomic_DNA"/>
</dbReference>
<name>A0A5M9WLQ2_PAEAM</name>
<evidence type="ECO:0000313" key="3">
    <source>
        <dbReference type="EMBL" id="KAA8782496.1"/>
    </source>
</evidence>
<dbReference type="Proteomes" id="UP000323664">
    <property type="component" value="Unassembled WGS sequence"/>
</dbReference>
<comment type="caution">
    <text evidence="3">The sequence shown here is derived from an EMBL/GenBank/DDBJ whole genome shotgun (WGS) entry which is preliminary data.</text>
</comment>
<dbReference type="Pfam" id="PF02452">
    <property type="entry name" value="PemK_toxin"/>
    <property type="match status" value="1"/>
</dbReference>
<evidence type="ECO:0000313" key="4">
    <source>
        <dbReference type="Proteomes" id="UP000323664"/>
    </source>
</evidence>
<dbReference type="OrthoDB" id="9808744at2"/>
<dbReference type="SUPFAM" id="SSF50118">
    <property type="entry name" value="Cell growth inhibitor/plasmid maintenance toxic component"/>
    <property type="match status" value="1"/>
</dbReference>
<dbReference type="RefSeq" id="WP_123062412.1">
    <property type="nucleotide sequence ID" value="NZ_RIAS01000001.1"/>
</dbReference>
<accession>A0A5M9WLQ2</accession>
<evidence type="ECO:0008006" key="5">
    <source>
        <dbReference type="Google" id="ProtNLM"/>
    </source>
</evidence>
<dbReference type="PANTHER" id="PTHR33988:SF2">
    <property type="entry name" value="ENDORIBONUCLEASE MAZF"/>
    <property type="match status" value="1"/>
</dbReference>
<protein>
    <recommendedName>
        <fullName evidence="5">Type II toxin-antitoxin system PemK/MazF family toxin</fullName>
    </recommendedName>
</protein>
<reference evidence="3 4" key="1">
    <citation type="journal article" date="2019" name="J. Ind. Microbiol. Biotechnol.">
        <title>Paenibacillus amylolyticus 27C64 has a diverse set of carbohydrate-active enzymes and complete pectin deconstruction system.</title>
        <authorList>
            <person name="Keggi C."/>
            <person name="Doran-Peterson J."/>
        </authorList>
    </citation>
    <scope>NUCLEOTIDE SEQUENCE [LARGE SCALE GENOMIC DNA]</scope>
    <source>
        <strain evidence="3 4">27C64</strain>
    </source>
</reference>
<dbReference type="GO" id="GO:0003677">
    <property type="term" value="F:DNA binding"/>
    <property type="evidence" value="ECO:0007669"/>
    <property type="project" value="InterPro"/>
</dbReference>
<evidence type="ECO:0000256" key="1">
    <source>
        <dbReference type="ARBA" id="ARBA00007521"/>
    </source>
</evidence>
<dbReference type="AlphaFoldDB" id="A0A5M9WLQ2"/>
<keyword evidence="2" id="KW-1277">Toxin-antitoxin system</keyword>
<dbReference type="GO" id="GO:0006402">
    <property type="term" value="P:mRNA catabolic process"/>
    <property type="evidence" value="ECO:0007669"/>
    <property type="project" value="TreeGrafter"/>
</dbReference>
<sequence>MTTTRTPKRGDIYIADLEPVRGSEEGKTRRVLIVSNDIGNSVGPTVIALPITGEVTEKRKRMPMFVHLIPDKFNGQTKEALIDCGQIRVLSKKQRLLEYKGYVDEVIISKVDAALETCLALKRCHSCDHVLMPNKKHCVNKDCGIALVQVCSNYNCSHEIDVRDNFCPKCGTQRGIVNGNVH</sequence>
<dbReference type="InterPro" id="IPR011067">
    <property type="entry name" value="Plasmid_toxin/cell-grow_inhib"/>
</dbReference>
<comment type="similarity">
    <text evidence="1">Belongs to the PemK/MazF family.</text>
</comment>
<organism evidence="3 4">
    <name type="scientific">Paenibacillus amylolyticus</name>
    <dbReference type="NCBI Taxonomy" id="1451"/>
    <lineage>
        <taxon>Bacteria</taxon>
        <taxon>Bacillati</taxon>
        <taxon>Bacillota</taxon>
        <taxon>Bacilli</taxon>
        <taxon>Bacillales</taxon>
        <taxon>Paenibacillaceae</taxon>
        <taxon>Paenibacillus</taxon>
    </lineage>
</organism>